<sequence>MFSKNTKATLLCGPKELSKSFMFEIAMYWAERGRRVVYITPAPLERRPAVCHDRSNPGVAALKLIRFIYLSNYEAFGEQLIKLHTYATVPSVLLINDLDDYFNEESAENDLSTNIAKTCALIFHSMNLCSRVTKINVHVCAWTTSILTNNFLQTIYFRNIWNVTEEEGGKVILLEKLFTTSSLESYKYDKFEDGMRVLQQILYDSEEV</sequence>
<dbReference type="Proteomes" id="UP000279307">
    <property type="component" value="Chromosome 5"/>
</dbReference>
<evidence type="ECO:0000313" key="1">
    <source>
        <dbReference type="EMBL" id="EZA61240.1"/>
    </source>
</evidence>
<organism evidence="1 3">
    <name type="scientific">Ooceraea biroi</name>
    <name type="common">Clonal raider ant</name>
    <name type="synonym">Cerapachys biroi</name>
    <dbReference type="NCBI Taxonomy" id="2015173"/>
    <lineage>
        <taxon>Eukaryota</taxon>
        <taxon>Metazoa</taxon>
        <taxon>Ecdysozoa</taxon>
        <taxon>Arthropoda</taxon>
        <taxon>Hexapoda</taxon>
        <taxon>Insecta</taxon>
        <taxon>Pterygota</taxon>
        <taxon>Neoptera</taxon>
        <taxon>Endopterygota</taxon>
        <taxon>Hymenoptera</taxon>
        <taxon>Apocrita</taxon>
        <taxon>Aculeata</taxon>
        <taxon>Formicoidea</taxon>
        <taxon>Formicidae</taxon>
        <taxon>Dorylinae</taxon>
        <taxon>Ooceraea</taxon>
    </lineage>
</organism>
<dbReference type="OMA" id="AFKLMRF"/>
<reference evidence="2" key="3">
    <citation type="submission" date="2018-07" db="EMBL/GenBank/DDBJ databases">
        <authorList>
            <person name="Mckenzie S.K."/>
            <person name="Kronauer D.J.C."/>
        </authorList>
    </citation>
    <scope>NUCLEOTIDE SEQUENCE</scope>
    <source>
        <strain evidence="2">Clonal line C1</strain>
    </source>
</reference>
<evidence type="ECO:0008006" key="4">
    <source>
        <dbReference type="Google" id="ProtNLM"/>
    </source>
</evidence>
<reference evidence="1 3" key="1">
    <citation type="journal article" date="2014" name="Curr. Biol.">
        <title>The genome of the clonal raider ant Cerapachys biroi.</title>
        <authorList>
            <person name="Oxley P.R."/>
            <person name="Ji L."/>
            <person name="Fetter-Pruneda I."/>
            <person name="McKenzie S.K."/>
            <person name="Li C."/>
            <person name="Hu H."/>
            <person name="Zhang G."/>
            <person name="Kronauer D.J."/>
        </authorList>
    </citation>
    <scope>NUCLEOTIDE SEQUENCE [LARGE SCALE GENOMIC DNA]</scope>
</reference>
<accession>A0A026WYW4</accession>
<protein>
    <recommendedName>
        <fullName evidence="4">ATPase AAA-type core domain-containing protein</fullName>
    </recommendedName>
</protein>
<evidence type="ECO:0000313" key="2">
    <source>
        <dbReference type="EMBL" id="RLU22585.1"/>
    </source>
</evidence>
<dbReference type="EMBL" id="QOIP01000005">
    <property type="protein sequence ID" value="RLU22585.1"/>
    <property type="molecule type" value="Genomic_DNA"/>
</dbReference>
<dbReference type="Proteomes" id="UP000053097">
    <property type="component" value="Unassembled WGS sequence"/>
</dbReference>
<dbReference type="GO" id="GO:0003697">
    <property type="term" value="F:single-stranded DNA binding"/>
    <property type="evidence" value="ECO:0007669"/>
    <property type="project" value="TreeGrafter"/>
</dbReference>
<gene>
    <name evidence="2" type="ORF">DMN91_004863</name>
    <name evidence="1" type="ORF">X777_08452</name>
</gene>
<keyword evidence="3" id="KW-1185">Reference proteome</keyword>
<dbReference type="PANTHER" id="PTHR28653:SF1">
    <property type="entry name" value="ATPASE SWSAP1"/>
    <property type="match status" value="1"/>
</dbReference>
<dbReference type="GO" id="GO:0097196">
    <property type="term" value="C:Shu complex"/>
    <property type="evidence" value="ECO:0007669"/>
    <property type="project" value="TreeGrafter"/>
</dbReference>
<dbReference type="GO" id="GO:0000724">
    <property type="term" value="P:double-strand break repair via homologous recombination"/>
    <property type="evidence" value="ECO:0007669"/>
    <property type="project" value="TreeGrafter"/>
</dbReference>
<dbReference type="PANTHER" id="PTHR28653">
    <property type="match status" value="1"/>
</dbReference>
<evidence type="ECO:0000313" key="3">
    <source>
        <dbReference type="Proteomes" id="UP000053097"/>
    </source>
</evidence>
<proteinExistence type="predicted"/>
<name>A0A026WYW4_OOCBI</name>
<dbReference type="EMBL" id="KK107063">
    <property type="protein sequence ID" value="EZA61240.1"/>
    <property type="molecule type" value="Genomic_DNA"/>
</dbReference>
<dbReference type="OrthoDB" id="67296at2759"/>
<dbReference type="AlphaFoldDB" id="A0A026WYW4"/>
<reference evidence="2" key="2">
    <citation type="journal article" date="2018" name="Genome Res.">
        <title>The genomic architecture and molecular evolution of ant odorant receptors.</title>
        <authorList>
            <person name="McKenzie S.K."/>
            <person name="Kronauer D.J.C."/>
        </authorList>
    </citation>
    <scope>NUCLEOTIDE SEQUENCE [LARGE SCALE GENOMIC DNA]</scope>
    <source>
        <strain evidence="2">Clonal line C1</strain>
    </source>
</reference>
<dbReference type="STRING" id="2015173.A0A026WYW4"/>